<dbReference type="EMBL" id="GBRH01211114">
    <property type="protein sequence ID" value="JAD86781.1"/>
    <property type="molecule type" value="Transcribed_RNA"/>
</dbReference>
<name>A0A0A9DG12_ARUDO</name>
<reference evidence="1" key="2">
    <citation type="journal article" date="2015" name="Data Brief">
        <title>Shoot transcriptome of the giant reed, Arundo donax.</title>
        <authorList>
            <person name="Barrero R.A."/>
            <person name="Guerrero F.D."/>
            <person name="Moolhuijzen P."/>
            <person name="Goolsby J.A."/>
            <person name="Tidwell J."/>
            <person name="Bellgard S.E."/>
            <person name="Bellgard M.I."/>
        </authorList>
    </citation>
    <scope>NUCLEOTIDE SEQUENCE</scope>
    <source>
        <tissue evidence="1">Shoot tissue taken approximately 20 cm above the soil surface</tissue>
    </source>
</reference>
<sequence>MPIASTILCVLYRYTSLNRHGKKFTHKKIYTFFSNAANHVRSGLVTCPPALLCITS</sequence>
<evidence type="ECO:0000313" key="1">
    <source>
        <dbReference type="EMBL" id="JAD86781.1"/>
    </source>
</evidence>
<reference evidence="1" key="1">
    <citation type="submission" date="2014-09" db="EMBL/GenBank/DDBJ databases">
        <authorList>
            <person name="Magalhaes I.L.F."/>
            <person name="Oliveira U."/>
            <person name="Santos F.R."/>
            <person name="Vidigal T.H.D.A."/>
            <person name="Brescovit A.D."/>
            <person name="Santos A.J."/>
        </authorList>
    </citation>
    <scope>NUCLEOTIDE SEQUENCE</scope>
    <source>
        <tissue evidence="1">Shoot tissue taken approximately 20 cm above the soil surface</tissue>
    </source>
</reference>
<dbReference type="AlphaFoldDB" id="A0A0A9DG12"/>
<protein>
    <submittedName>
        <fullName evidence="1">Uncharacterized protein</fullName>
    </submittedName>
</protein>
<organism evidence="1">
    <name type="scientific">Arundo donax</name>
    <name type="common">Giant reed</name>
    <name type="synonym">Donax arundinaceus</name>
    <dbReference type="NCBI Taxonomy" id="35708"/>
    <lineage>
        <taxon>Eukaryota</taxon>
        <taxon>Viridiplantae</taxon>
        <taxon>Streptophyta</taxon>
        <taxon>Embryophyta</taxon>
        <taxon>Tracheophyta</taxon>
        <taxon>Spermatophyta</taxon>
        <taxon>Magnoliopsida</taxon>
        <taxon>Liliopsida</taxon>
        <taxon>Poales</taxon>
        <taxon>Poaceae</taxon>
        <taxon>PACMAD clade</taxon>
        <taxon>Arundinoideae</taxon>
        <taxon>Arundineae</taxon>
        <taxon>Arundo</taxon>
    </lineage>
</organism>
<accession>A0A0A9DG12</accession>
<proteinExistence type="predicted"/>